<proteinExistence type="predicted"/>
<dbReference type="Proteomes" id="UP000239068">
    <property type="component" value="Unassembled WGS sequence"/>
</dbReference>
<reference evidence="2 3" key="1">
    <citation type="submission" date="2016-12" db="EMBL/GenBank/DDBJ databases">
        <title>Trade-off between light-utilization and light-protection in marine flavobacteria.</title>
        <authorList>
            <person name="Kumagai Y."/>
            <person name="Yoshizawa S."/>
            <person name="Kogure K."/>
            <person name="Iwasaki W."/>
        </authorList>
    </citation>
    <scope>NUCLEOTIDE SEQUENCE [LARGE SCALE GENOMIC DNA]</scope>
    <source>
        <strain evidence="2 3">ATCC 43844</strain>
    </source>
</reference>
<dbReference type="OrthoDB" id="1437763at2"/>
<gene>
    <name evidence="2" type="ORF">BTO16_15835</name>
</gene>
<dbReference type="InterPro" id="IPR032710">
    <property type="entry name" value="NTF2-like_dom_sf"/>
</dbReference>
<sequence length="186" mass="20986">MPTLHQINSNLKNFKMKKIILTLLTVTLFVLTSCNTNKVATLTDQDKTIIKTEVQAVLKQIVESSEARNFEKATEPYADIPEFIAISNGVITGYADFIKSNKDFFDALDHQKYTETDLMFTFIDKKNVILTYGGSALVTMKNLQQIKVDPFAATLVFTKIDDSWKVIYSSETAIFIPIVEDSTIIK</sequence>
<evidence type="ECO:0000313" key="2">
    <source>
        <dbReference type="EMBL" id="PQJ77306.1"/>
    </source>
</evidence>
<dbReference type="Gene3D" id="3.10.450.50">
    <property type="match status" value="1"/>
</dbReference>
<dbReference type="EMBL" id="MSCM01000002">
    <property type="protein sequence ID" value="PQJ77306.1"/>
    <property type="molecule type" value="Genomic_DNA"/>
</dbReference>
<comment type="caution">
    <text evidence="2">The sequence shown here is derived from an EMBL/GenBank/DDBJ whole genome shotgun (WGS) entry which is preliminary data.</text>
</comment>
<dbReference type="SUPFAM" id="SSF54427">
    <property type="entry name" value="NTF2-like"/>
    <property type="match status" value="1"/>
</dbReference>
<protein>
    <recommendedName>
        <fullName evidence="1">SnoaL-like domain-containing protein</fullName>
    </recommendedName>
</protein>
<name>A0A2S7WIP3_9FLAO</name>
<keyword evidence="3" id="KW-1185">Reference proteome</keyword>
<organism evidence="2 3">
    <name type="scientific">Polaribacter glomeratus</name>
    <dbReference type="NCBI Taxonomy" id="102"/>
    <lineage>
        <taxon>Bacteria</taxon>
        <taxon>Pseudomonadati</taxon>
        <taxon>Bacteroidota</taxon>
        <taxon>Flavobacteriia</taxon>
        <taxon>Flavobacteriales</taxon>
        <taxon>Flavobacteriaceae</taxon>
    </lineage>
</organism>
<dbReference type="Pfam" id="PF13474">
    <property type="entry name" value="SnoaL_3"/>
    <property type="match status" value="1"/>
</dbReference>
<dbReference type="AlphaFoldDB" id="A0A2S7WIP3"/>
<evidence type="ECO:0000313" key="3">
    <source>
        <dbReference type="Proteomes" id="UP000239068"/>
    </source>
</evidence>
<evidence type="ECO:0000259" key="1">
    <source>
        <dbReference type="Pfam" id="PF13474"/>
    </source>
</evidence>
<dbReference type="InterPro" id="IPR037401">
    <property type="entry name" value="SnoaL-like"/>
</dbReference>
<feature type="domain" description="SnoaL-like" evidence="1">
    <location>
        <begin position="54"/>
        <end position="168"/>
    </location>
</feature>
<accession>A0A2S7WIP3</accession>